<reference evidence="5" key="1">
    <citation type="submission" date="2017-04" db="EMBL/GenBank/DDBJ databases">
        <title>Function of individual gut microbiota members based on whole genome sequencing of pure cultures obtained from chicken caecum.</title>
        <authorList>
            <person name="Medvecky M."/>
            <person name="Cejkova D."/>
            <person name="Polansky O."/>
            <person name="Karasova D."/>
            <person name="Kubasova T."/>
            <person name="Cizek A."/>
            <person name="Rychlik I."/>
        </authorList>
    </citation>
    <scope>NUCLEOTIDE SEQUENCE [LARGE SCALE GENOMIC DNA]</scope>
    <source>
        <strain evidence="5">An273</strain>
    </source>
</reference>
<dbReference type="InterPro" id="IPR011250">
    <property type="entry name" value="OMP/PagP_B-barrel"/>
</dbReference>
<accession>A0A1Y4DCM2</accession>
<evidence type="ECO:0000313" key="4">
    <source>
        <dbReference type="EMBL" id="OUO56904.1"/>
    </source>
</evidence>
<gene>
    <name evidence="4" type="ORF">B5F75_03410</name>
</gene>
<dbReference type="RefSeq" id="WP_087287951.1">
    <property type="nucleotide sequence ID" value="NZ_NFJD01000002.1"/>
</dbReference>
<feature type="domain" description="Outer membrane protein beta-barrel" evidence="3">
    <location>
        <begin position="111"/>
        <end position="289"/>
    </location>
</feature>
<dbReference type="Pfam" id="PF13505">
    <property type="entry name" value="OMP_b-brl"/>
    <property type="match status" value="1"/>
</dbReference>
<evidence type="ECO:0000256" key="1">
    <source>
        <dbReference type="ARBA" id="ARBA00022729"/>
    </source>
</evidence>
<keyword evidence="5" id="KW-1185">Reference proteome</keyword>
<feature type="chain" id="PRO_5012644310" description="Outer membrane protein beta-barrel domain-containing protein" evidence="2">
    <location>
        <begin position="21"/>
        <end position="289"/>
    </location>
</feature>
<dbReference type="Proteomes" id="UP000196368">
    <property type="component" value="Unassembled WGS sequence"/>
</dbReference>
<organism evidence="4 5">
    <name type="scientific">Candidatus Avelusimicrobium gallicola</name>
    <dbReference type="NCBI Taxonomy" id="2562704"/>
    <lineage>
        <taxon>Bacteria</taxon>
        <taxon>Pseudomonadati</taxon>
        <taxon>Elusimicrobiota</taxon>
        <taxon>Elusimicrobia</taxon>
        <taxon>Elusimicrobiales</taxon>
        <taxon>Elusimicrobiaceae</taxon>
        <taxon>Candidatus Avelusimicrobium</taxon>
    </lineage>
</organism>
<dbReference type="EMBL" id="NFJD01000002">
    <property type="protein sequence ID" value="OUO56904.1"/>
    <property type="molecule type" value="Genomic_DNA"/>
</dbReference>
<proteinExistence type="predicted"/>
<dbReference type="SUPFAM" id="SSF56925">
    <property type="entry name" value="OMPA-like"/>
    <property type="match status" value="1"/>
</dbReference>
<feature type="signal peptide" evidence="2">
    <location>
        <begin position="1"/>
        <end position="20"/>
    </location>
</feature>
<evidence type="ECO:0000313" key="5">
    <source>
        <dbReference type="Proteomes" id="UP000196368"/>
    </source>
</evidence>
<sequence>MKKTFALAVCTLLGATAAFAQKGMNSAAYQQKAGAAATLKANEASLKQGVPQLKVNKTTTTTSVYDTSVRNKKGTTDSVIVEQSVTNAQGKTTTDGAVYESYTPSKAALTNDNRLEVSVAAGETYSYNKDNRSDRYATNGLAGNVNMLWHVSPHFAFGADYMMLHPRNKSHNHDGEARNYDDLYLHSIALAGKYTINAWDSWRLYVPMGWGMMNAKMKTHSDAARSSESKWGTGFYVGLGLQYDISARVFAGLEYRYTYAFISDKDLSAYGRDKDLQYHSAFLRLGMRF</sequence>
<keyword evidence="1 2" id="KW-0732">Signal</keyword>
<evidence type="ECO:0000259" key="3">
    <source>
        <dbReference type="Pfam" id="PF13505"/>
    </source>
</evidence>
<comment type="caution">
    <text evidence="4">The sequence shown here is derived from an EMBL/GenBank/DDBJ whole genome shotgun (WGS) entry which is preliminary data.</text>
</comment>
<dbReference type="InterPro" id="IPR027385">
    <property type="entry name" value="Beta-barrel_OMP"/>
</dbReference>
<dbReference type="Gene3D" id="2.40.160.20">
    <property type="match status" value="1"/>
</dbReference>
<dbReference type="AlphaFoldDB" id="A0A1Y4DCM2"/>
<name>A0A1Y4DCM2_9BACT</name>
<protein>
    <recommendedName>
        <fullName evidence="3">Outer membrane protein beta-barrel domain-containing protein</fullName>
    </recommendedName>
</protein>
<dbReference type="OrthoDB" id="5735897at2"/>
<evidence type="ECO:0000256" key="2">
    <source>
        <dbReference type="SAM" id="SignalP"/>
    </source>
</evidence>